<keyword evidence="8" id="KW-1185">Reference proteome</keyword>
<evidence type="ECO:0000256" key="3">
    <source>
        <dbReference type="ARBA" id="ARBA00023002"/>
    </source>
</evidence>
<dbReference type="RefSeq" id="XP_052948050.1">
    <property type="nucleotide sequence ID" value="XM_053089348.1"/>
</dbReference>
<feature type="binding site" evidence="5">
    <location>
        <position position="389"/>
    </location>
    <ligand>
        <name>Fe cation</name>
        <dbReference type="ChEBI" id="CHEBI:24875"/>
        <note>catalytic</note>
    </ligand>
</feature>
<dbReference type="InterPro" id="IPR004294">
    <property type="entry name" value="Carotenoid_Oase"/>
</dbReference>
<protein>
    <submittedName>
        <fullName evidence="7">Carotenoid oxygenase</fullName>
    </submittedName>
</protein>
<dbReference type="GO" id="GO:0046872">
    <property type="term" value="F:metal ion binding"/>
    <property type="evidence" value="ECO:0007669"/>
    <property type="project" value="UniProtKB-KW"/>
</dbReference>
<comment type="caution">
    <text evidence="7">The sequence shown here is derived from an EMBL/GenBank/DDBJ whole genome shotgun (WGS) entry which is preliminary data.</text>
</comment>
<keyword evidence="4 5" id="KW-0408">Iron</keyword>
<feature type="compositionally biased region" description="Basic and acidic residues" evidence="6">
    <location>
        <begin position="526"/>
        <end position="540"/>
    </location>
</feature>
<evidence type="ECO:0000256" key="1">
    <source>
        <dbReference type="ARBA" id="ARBA00006787"/>
    </source>
</evidence>
<dbReference type="Proteomes" id="UP001164286">
    <property type="component" value="Unassembled WGS sequence"/>
</dbReference>
<feature type="binding site" evidence="5">
    <location>
        <position position="318"/>
    </location>
    <ligand>
        <name>Fe cation</name>
        <dbReference type="ChEBI" id="CHEBI:24875"/>
        <note>catalytic</note>
    </ligand>
</feature>
<keyword evidence="2 5" id="KW-0479">Metal-binding</keyword>
<feature type="binding site" evidence="5">
    <location>
        <position position="268"/>
    </location>
    <ligand>
        <name>Fe cation</name>
        <dbReference type="ChEBI" id="CHEBI:24875"/>
        <note>catalytic</note>
    </ligand>
</feature>
<comment type="similarity">
    <text evidence="1">Belongs to the carotenoid oxygenase family.</text>
</comment>
<keyword evidence="3" id="KW-0560">Oxidoreductase</keyword>
<dbReference type="Pfam" id="PF03055">
    <property type="entry name" value="RPE65"/>
    <property type="match status" value="1"/>
</dbReference>
<dbReference type="GO" id="GO:0010436">
    <property type="term" value="F:carotenoid dioxygenase activity"/>
    <property type="evidence" value="ECO:0007669"/>
    <property type="project" value="TreeGrafter"/>
</dbReference>
<evidence type="ECO:0000256" key="4">
    <source>
        <dbReference type="ARBA" id="ARBA00023004"/>
    </source>
</evidence>
<feature type="region of interest" description="Disordered" evidence="6">
    <location>
        <begin position="526"/>
        <end position="546"/>
    </location>
</feature>
<comment type="cofactor">
    <cofactor evidence="5">
        <name>Fe(2+)</name>
        <dbReference type="ChEBI" id="CHEBI:29033"/>
    </cofactor>
    <text evidence="5">Binds 1 Fe(2+) ion per subunit.</text>
</comment>
<gene>
    <name evidence="7" type="ORF">MKK02DRAFT_36101</name>
</gene>
<dbReference type="PANTHER" id="PTHR10543">
    <property type="entry name" value="BETA-CAROTENE DIOXYGENASE"/>
    <property type="match status" value="1"/>
</dbReference>
<dbReference type="GeneID" id="77728553"/>
<dbReference type="EMBL" id="JAKWFO010000003">
    <property type="protein sequence ID" value="KAI9638273.1"/>
    <property type="molecule type" value="Genomic_DNA"/>
</dbReference>
<proteinExistence type="inferred from homology"/>
<evidence type="ECO:0000313" key="8">
    <source>
        <dbReference type="Proteomes" id="UP001164286"/>
    </source>
</evidence>
<dbReference type="AlphaFoldDB" id="A0AA38HBL2"/>
<name>A0AA38HBL2_9TREE</name>
<sequence>MFGNKGKGKTVEQKAAKGELHPFLRGNFTPVVEEYISHICEIEGRVPAELLGGQYIRNGGNPIYPPEKGRHYHWFDGDGMLHGVLFPKDPSSPPTYTNRHLATPMLSLALILLRSPVPSIALLISPLSSLHRLAKALTEAVFLLIRARMGVLSVANTAVVWWGQGMGSEAAEELRAEVAAEKLEAEKAGGSRPNLRRRLTNKGMGYKRDHRLLATCESGPPLEVRVPELETVRWDRLEDTQGENLNTKRGKMGWMSRLGLSADWMTAHPRVDPVDGSLLFYSTPMFGSPHFLYSVIDRKGNHLVWKAGVDVGRAKMMHDFAATRTHTIVMNLPLTMSPANFFEFPPVPMIHFDRTLPSEFIVFPRLLGSSATPQRPARFIDPEPSMIFHSASSWDEPDSTGKIIAVNMLGCRFRSAKLVYTAGAVEVPKAETMFGDDTVMLHYHRFLLPPDYTTSPDPDTKGTITHSFPLSPIPIEFPSTHPDLDMQAGQFVYACTMREGTFDERLGGAAKVDALVKVDVRELTRRGRERGEGKSRDPVDPRSAPQIMRDWKEGRGGAIEIFPLPEGWFAQEPRFVPRQNPTSEDDGYLLTYVYDERNLSPEGEPAMGPGTGSELWVIDAKRMHEGMDAVACRVKLPQRVPYGYVSRTESQL</sequence>
<organism evidence="7 8">
    <name type="scientific">Dioszegia hungarica</name>
    <dbReference type="NCBI Taxonomy" id="4972"/>
    <lineage>
        <taxon>Eukaryota</taxon>
        <taxon>Fungi</taxon>
        <taxon>Dikarya</taxon>
        <taxon>Basidiomycota</taxon>
        <taxon>Agaricomycotina</taxon>
        <taxon>Tremellomycetes</taxon>
        <taxon>Tremellales</taxon>
        <taxon>Bulleribasidiaceae</taxon>
        <taxon>Dioszegia</taxon>
    </lineage>
</organism>
<accession>A0AA38HBL2</accession>
<dbReference type="PANTHER" id="PTHR10543:SF89">
    <property type="entry name" value="CAROTENOID 9,10(9',10')-CLEAVAGE DIOXYGENASE 1"/>
    <property type="match status" value="1"/>
</dbReference>
<evidence type="ECO:0000313" key="7">
    <source>
        <dbReference type="EMBL" id="KAI9638273.1"/>
    </source>
</evidence>
<evidence type="ECO:0000256" key="6">
    <source>
        <dbReference type="SAM" id="MobiDB-lite"/>
    </source>
</evidence>
<dbReference type="GO" id="GO:0016121">
    <property type="term" value="P:carotene catabolic process"/>
    <property type="evidence" value="ECO:0007669"/>
    <property type="project" value="TreeGrafter"/>
</dbReference>
<evidence type="ECO:0000256" key="5">
    <source>
        <dbReference type="PIRSR" id="PIRSR604294-1"/>
    </source>
</evidence>
<evidence type="ECO:0000256" key="2">
    <source>
        <dbReference type="ARBA" id="ARBA00022723"/>
    </source>
</evidence>
<reference evidence="7" key="1">
    <citation type="journal article" date="2022" name="G3 (Bethesda)">
        <title>High quality genome of the basidiomycete yeast Dioszegia hungarica PDD-24b-2 isolated from cloud water.</title>
        <authorList>
            <person name="Jarrige D."/>
            <person name="Haridas S."/>
            <person name="Bleykasten-Grosshans C."/>
            <person name="Joly M."/>
            <person name="Nadalig T."/>
            <person name="Sancelme M."/>
            <person name="Vuilleumier S."/>
            <person name="Grigoriev I.V."/>
            <person name="Amato P."/>
            <person name="Bringel F."/>
        </authorList>
    </citation>
    <scope>NUCLEOTIDE SEQUENCE</scope>
    <source>
        <strain evidence="7">PDD-24b-2</strain>
    </source>
</reference>